<dbReference type="SUPFAM" id="SSF57959">
    <property type="entry name" value="Leucine zipper domain"/>
    <property type="match status" value="1"/>
</dbReference>
<evidence type="ECO:0000256" key="2">
    <source>
        <dbReference type="ARBA" id="ARBA00023015"/>
    </source>
</evidence>
<dbReference type="Proteomes" id="UP001309876">
    <property type="component" value="Unassembled WGS sequence"/>
</dbReference>
<evidence type="ECO:0000256" key="6">
    <source>
        <dbReference type="SAM" id="MobiDB-lite"/>
    </source>
</evidence>
<reference evidence="8 9" key="1">
    <citation type="submission" date="2023-08" db="EMBL/GenBank/DDBJ databases">
        <title>Black Yeasts Isolated from many extreme environments.</title>
        <authorList>
            <person name="Coleine C."/>
            <person name="Stajich J.E."/>
            <person name="Selbmann L."/>
        </authorList>
    </citation>
    <scope>NUCLEOTIDE SEQUENCE [LARGE SCALE GENOMIC DNA]</scope>
    <source>
        <strain evidence="8 9">CCFEE 5910</strain>
    </source>
</reference>
<dbReference type="Gene3D" id="1.20.5.170">
    <property type="match status" value="1"/>
</dbReference>
<dbReference type="InterPro" id="IPR046347">
    <property type="entry name" value="bZIP_sf"/>
</dbReference>
<dbReference type="Pfam" id="PF07716">
    <property type="entry name" value="bZIP_2"/>
    <property type="match status" value="1"/>
</dbReference>
<dbReference type="PANTHER" id="PTHR13044:SF14">
    <property type="entry name" value="CRYPTOCEPHAL, ISOFORM A"/>
    <property type="match status" value="1"/>
</dbReference>
<keyword evidence="4" id="KW-0804">Transcription</keyword>
<dbReference type="GO" id="GO:0005634">
    <property type="term" value="C:nucleus"/>
    <property type="evidence" value="ECO:0007669"/>
    <property type="project" value="UniProtKB-SubCell"/>
</dbReference>
<feature type="region of interest" description="Disordered" evidence="6">
    <location>
        <begin position="1"/>
        <end position="20"/>
    </location>
</feature>
<evidence type="ECO:0000313" key="9">
    <source>
        <dbReference type="Proteomes" id="UP001309876"/>
    </source>
</evidence>
<feature type="compositionally biased region" description="Polar residues" evidence="6">
    <location>
        <begin position="10"/>
        <end position="20"/>
    </location>
</feature>
<feature type="compositionally biased region" description="Basic and acidic residues" evidence="6">
    <location>
        <begin position="227"/>
        <end position="251"/>
    </location>
</feature>
<feature type="compositionally biased region" description="Basic and acidic residues" evidence="6">
    <location>
        <begin position="151"/>
        <end position="166"/>
    </location>
</feature>
<keyword evidence="3" id="KW-0238">DNA-binding</keyword>
<dbReference type="EMBL" id="JAVRRJ010000003">
    <property type="protein sequence ID" value="KAK5087097.1"/>
    <property type="molecule type" value="Genomic_DNA"/>
</dbReference>
<dbReference type="GO" id="GO:0001228">
    <property type="term" value="F:DNA-binding transcription activator activity, RNA polymerase II-specific"/>
    <property type="evidence" value="ECO:0007669"/>
    <property type="project" value="TreeGrafter"/>
</dbReference>
<gene>
    <name evidence="8" type="ORF">LTR05_004268</name>
</gene>
<evidence type="ECO:0000256" key="4">
    <source>
        <dbReference type="ARBA" id="ARBA00023163"/>
    </source>
</evidence>
<feature type="domain" description="BZIP" evidence="7">
    <location>
        <begin position="163"/>
        <end position="222"/>
    </location>
</feature>
<dbReference type="GO" id="GO:0000977">
    <property type="term" value="F:RNA polymerase II transcription regulatory region sequence-specific DNA binding"/>
    <property type="evidence" value="ECO:0007669"/>
    <property type="project" value="TreeGrafter"/>
</dbReference>
<dbReference type="PROSITE" id="PS50217">
    <property type="entry name" value="BZIP"/>
    <property type="match status" value="1"/>
</dbReference>
<proteinExistence type="predicted"/>
<sequence>MSGYRGRTGPNFSQYLNDLNTLSPPEQQFVEDADLSNDLAMYTNTDFTNLDMPFGEDSAFNFDLSPEAQGHEGLKYEELLSASTAPTDFSEIVPIDTTTPTQSQPYYSTYNTPIQPAPSGGFPPSNQIQQSPIPRDTRRARTDTIPPVDHMSPDDKSRMAAEEDKRRRNTAASARFRVKKKQREQALERTLKDSQDKSQKLEMRVQQLEQENKWLRDLITDKNGLQSKEEMAAAYEKHRKESEERDLKQEPGRTSGVGTD</sequence>
<dbReference type="InterPro" id="IPR004827">
    <property type="entry name" value="bZIP"/>
</dbReference>
<accession>A0AAN7T175</accession>
<evidence type="ECO:0000313" key="8">
    <source>
        <dbReference type="EMBL" id="KAK5087097.1"/>
    </source>
</evidence>
<dbReference type="PANTHER" id="PTHR13044">
    <property type="entry name" value="ACTIVATING TRANSCRIPTION FACTOR ATF 4/5"/>
    <property type="match status" value="1"/>
</dbReference>
<evidence type="ECO:0000256" key="5">
    <source>
        <dbReference type="ARBA" id="ARBA00023242"/>
    </source>
</evidence>
<keyword evidence="9" id="KW-1185">Reference proteome</keyword>
<evidence type="ECO:0000256" key="1">
    <source>
        <dbReference type="ARBA" id="ARBA00004123"/>
    </source>
</evidence>
<evidence type="ECO:0000259" key="7">
    <source>
        <dbReference type="PROSITE" id="PS50217"/>
    </source>
</evidence>
<organism evidence="8 9">
    <name type="scientific">Lithohypha guttulata</name>
    <dbReference type="NCBI Taxonomy" id="1690604"/>
    <lineage>
        <taxon>Eukaryota</taxon>
        <taxon>Fungi</taxon>
        <taxon>Dikarya</taxon>
        <taxon>Ascomycota</taxon>
        <taxon>Pezizomycotina</taxon>
        <taxon>Eurotiomycetes</taxon>
        <taxon>Chaetothyriomycetidae</taxon>
        <taxon>Chaetothyriales</taxon>
        <taxon>Trichomeriaceae</taxon>
        <taxon>Lithohypha</taxon>
    </lineage>
</organism>
<keyword evidence="2" id="KW-0805">Transcription regulation</keyword>
<name>A0AAN7T175_9EURO</name>
<dbReference type="AlphaFoldDB" id="A0AAN7T175"/>
<dbReference type="CDD" id="cd14705">
    <property type="entry name" value="bZIP_Zip1"/>
    <property type="match status" value="1"/>
</dbReference>
<comment type="caution">
    <text evidence="8">The sequence shown here is derived from an EMBL/GenBank/DDBJ whole genome shotgun (WGS) entry which is preliminary data.</text>
</comment>
<comment type="subcellular location">
    <subcellularLocation>
        <location evidence="1">Nucleus</location>
    </subcellularLocation>
</comment>
<feature type="region of interest" description="Disordered" evidence="6">
    <location>
        <begin position="116"/>
        <end position="200"/>
    </location>
</feature>
<feature type="compositionally biased region" description="Basic and acidic residues" evidence="6">
    <location>
        <begin position="183"/>
        <end position="200"/>
    </location>
</feature>
<dbReference type="FunFam" id="1.20.5.170:FF:000075">
    <property type="entry name" value="BZIP transcription factor (MetR)"/>
    <property type="match status" value="1"/>
</dbReference>
<feature type="compositionally biased region" description="Low complexity" evidence="6">
    <location>
        <begin position="123"/>
        <end position="134"/>
    </location>
</feature>
<protein>
    <recommendedName>
        <fullName evidence="7">BZIP domain-containing protein</fullName>
    </recommendedName>
</protein>
<evidence type="ECO:0000256" key="3">
    <source>
        <dbReference type="ARBA" id="ARBA00023125"/>
    </source>
</evidence>
<dbReference type="PROSITE" id="PS00036">
    <property type="entry name" value="BZIP_BASIC"/>
    <property type="match status" value="1"/>
</dbReference>
<feature type="region of interest" description="Disordered" evidence="6">
    <location>
        <begin position="221"/>
        <end position="260"/>
    </location>
</feature>
<keyword evidence="5" id="KW-0539">Nucleus</keyword>